<reference evidence="5" key="1">
    <citation type="submission" date="2019-11" db="EMBL/GenBank/DDBJ databases">
        <authorList>
            <person name="Li J."/>
        </authorList>
    </citation>
    <scope>NUCLEOTIDE SEQUENCE</scope>
    <source>
        <strain evidence="5">B6B</strain>
    </source>
</reference>
<dbReference type="SUPFAM" id="SSF53098">
    <property type="entry name" value="Ribonuclease H-like"/>
    <property type="match status" value="1"/>
</dbReference>
<dbReference type="GO" id="GO:0003676">
    <property type="term" value="F:nucleic acid binding"/>
    <property type="evidence" value="ECO:0007669"/>
    <property type="project" value="InterPro"/>
</dbReference>
<dbReference type="Gene3D" id="3.30.420.10">
    <property type="entry name" value="Ribonuclease H-like superfamily/Ribonuclease H"/>
    <property type="match status" value="1"/>
</dbReference>
<evidence type="ECO:0000313" key="6">
    <source>
        <dbReference type="Proteomes" id="UP000799092"/>
    </source>
</evidence>
<evidence type="ECO:0000256" key="3">
    <source>
        <dbReference type="ARBA" id="ARBA00022839"/>
    </source>
</evidence>
<name>A0A6A8DAC4_9BACI</name>
<dbReference type="OrthoDB" id="159416at2"/>
<protein>
    <submittedName>
        <fullName evidence="5">Exonuclease</fullName>
    </submittedName>
</protein>
<evidence type="ECO:0000256" key="1">
    <source>
        <dbReference type="ARBA" id="ARBA00022722"/>
    </source>
</evidence>
<feature type="domain" description="Exonuclease" evidence="4">
    <location>
        <begin position="6"/>
        <end position="186"/>
    </location>
</feature>
<keyword evidence="2" id="KW-0378">Hydrolase</keyword>
<dbReference type="EMBL" id="WJNG01000005">
    <property type="protein sequence ID" value="MRH42548.1"/>
    <property type="molecule type" value="Genomic_DNA"/>
</dbReference>
<dbReference type="Proteomes" id="UP000799092">
    <property type="component" value="Unassembled WGS sequence"/>
</dbReference>
<keyword evidence="6" id="KW-1185">Reference proteome</keyword>
<dbReference type="GO" id="GO:0000175">
    <property type="term" value="F:3'-5'-RNA exonuclease activity"/>
    <property type="evidence" value="ECO:0007669"/>
    <property type="project" value="InterPro"/>
</dbReference>
<evidence type="ECO:0000313" key="5">
    <source>
        <dbReference type="EMBL" id="MRH42548.1"/>
    </source>
</evidence>
<evidence type="ECO:0000259" key="4">
    <source>
        <dbReference type="SMART" id="SM00479"/>
    </source>
</evidence>
<gene>
    <name evidence="5" type="ORF">GH741_07610</name>
</gene>
<dbReference type="InterPro" id="IPR013520">
    <property type="entry name" value="Ribonucl_H"/>
</dbReference>
<comment type="caution">
    <text evidence="5">The sequence shown here is derived from an EMBL/GenBank/DDBJ whole genome shotgun (WGS) entry which is preliminary data.</text>
</comment>
<dbReference type="SMART" id="SM00479">
    <property type="entry name" value="EXOIII"/>
    <property type="match status" value="1"/>
</dbReference>
<dbReference type="InterPro" id="IPR047201">
    <property type="entry name" value="ERI-1_3'hExo-like"/>
</dbReference>
<proteinExistence type="predicted"/>
<dbReference type="InterPro" id="IPR036397">
    <property type="entry name" value="RNaseH_sf"/>
</dbReference>
<dbReference type="Pfam" id="PF00929">
    <property type="entry name" value="RNase_T"/>
    <property type="match status" value="1"/>
</dbReference>
<dbReference type="RefSeq" id="WP_153736186.1">
    <property type="nucleotide sequence ID" value="NZ_WJNG01000005.1"/>
</dbReference>
<organism evidence="5 6">
    <name type="scientific">Aquibacillus halophilus</name>
    <dbReference type="NCBI Taxonomy" id="930132"/>
    <lineage>
        <taxon>Bacteria</taxon>
        <taxon>Bacillati</taxon>
        <taxon>Bacillota</taxon>
        <taxon>Bacilli</taxon>
        <taxon>Bacillales</taxon>
        <taxon>Bacillaceae</taxon>
        <taxon>Aquibacillus</taxon>
    </lineage>
</organism>
<keyword evidence="3 5" id="KW-0269">Exonuclease</keyword>
<dbReference type="PANTHER" id="PTHR23044:SF61">
    <property type="entry name" value="3'-5' EXORIBONUCLEASE 1-RELATED"/>
    <property type="match status" value="1"/>
</dbReference>
<dbReference type="InterPro" id="IPR012337">
    <property type="entry name" value="RNaseH-like_sf"/>
</dbReference>
<evidence type="ECO:0000256" key="2">
    <source>
        <dbReference type="ARBA" id="ARBA00022801"/>
    </source>
</evidence>
<sequence length="308" mass="36417">MAEMKYFIFFDFEMLCSDRGMLFEDMEAIRLGAVKYEIETERVTYFDQYIRPTKLKPLSKFCKKLTGIEDSDLVDAQTFEQVFSDFLTWVGGVKRSRFFSWSKSDLTRLKLDSEKHNISISTIDKIEKRYVDFQATLSKRVSKNNLSVENALVLYGLKFIGQQHNPMFDAYNTLRIYLNFLNEPLQSDLIMLNQFIFDEELDNKALVNLKLRESIKRDIESFLNDLSDIYKIRQAQKMIRKTKQLLKKYENILVNRSGLFSNEIIESVRLLKEFHEELLLTYKEHFISSSKIMILDDHIVKPIKQLAI</sequence>
<dbReference type="CDD" id="cd06133">
    <property type="entry name" value="ERI-1_3'hExo_like"/>
    <property type="match status" value="1"/>
</dbReference>
<dbReference type="InterPro" id="IPR051274">
    <property type="entry name" value="3-5_Exoribonuclease"/>
</dbReference>
<dbReference type="AlphaFoldDB" id="A0A6A8DAC4"/>
<keyword evidence="1" id="KW-0540">Nuclease</keyword>
<accession>A0A6A8DAC4</accession>
<dbReference type="PANTHER" id="PTHR23044">
    <property type="entry name" value="3'-5' EXONUCLEASE ERI1-RELATED"/>
    <property type="match status" value="1"/>
</dbReference>